<dbReference type="SUPFAM" id="SSF52540">
    <property type="entry name" value="P-loop containing nucleoside triphosphate hydrolases"/>
    <property type="match status" value="1"/>
</dbReference>
<dbReference type="FunFam" id="3.40.50.300:FF:000855">
    <property type="entry name" value="Guanylate kinase"/>
    <property type="match status" value="1"/>
</dbReference>
<dbReference type="GO" id="GO:0005829">
    <property type="term" value="C:cytosol"/>
    <property type="evidence" value="ECO:0007669"/>
    <property type="project" value="TreeGrafter"/>
</dbReference>
<feature type="domain" description="Guanylate kinase-like" evidence="14">
    <location>
        <begin position="6"/>
        <end position="184"/>
    </location>
</feature>
<evidence type="ECO:0000256" key="9">
    <source>
        <dbReference type="ARBA" id="ARBA00022777"/>
    </source>
</evidence>
<dbReference type="SMART" id="SM00072">
    <property type="entry name" value="GuKc"/>
    <property type="match status" value="1"/>
</dbReference>
<dbReference type="PANTHER" id="PTHR23117:SF13">
    <property type="entry name" value="GUANYLATE KINASE"/>
    <property type="match status" value="1"/>
</dbReference>
<evidence type="ECO:0000313" key="15">
    <source>
        <dbReference type="EMBL" id="MTT75232.1"/>
    </source>
</evidence>
<evidence type="ECO:0000256" key="6">
    <source>
        <dbReference type="ARBA" id="ARBA00022490"/>
    </source>
</evidence>
<organism evidence="15 18">
    <name type="scientific">Phascolarctobacterium faecium</name>
    <dbReference type="NCBI Taxonomy" id="33025"/>
    <lineage>
        <taxon>Bacteria</taxon>
        <taxon>Bacillati</taxon>
        <taxon>Bacillota</taxon>
        <taxon>Negativicutes</taxon>
        <taxon>Acidaminococcales</taxon>
        <taxon>Acidaminococcaceae</taxon>
        <taxon>Phascolarctobacterium</taxon>
    </lineage>
</organism>
<reference evidence="17 18" key="1">
    <citation type="journal article" date="2019" name="Nat. Med.">
        <title>A library of human gut bacterial isolates paired with longitudinal multiomics data enables mechanistic microbiome research.</title>
        <authorList>
            <person name="Poyet M."/>
            <person name="Groussin M."/>
            <person name="Gibbons S.M."/>
            <person name="Avila-Pacheco J."/>
            <person name="Jiang X."/>
            <person name="Kearney S.M."/>
            <person name="Perrotta A.R."/>
            <person name="Berdy B."/>
            <person name="Zhao S."/>
            <person name="Lieberman T.D."/>
            <person name="Swanson P.K."/>
            <person name="Smith M."/>
            <person name="Roesemann S."/>
            <person name="Alexander J.E."/>
            <person name="Rich S.A."/>
            <person name="Livny J."/>
            <person name="Vlamakis H."/>
            <person name="Clish C."/>
            <person name="Bullock K."/>
            <person name="Deik A."/>
            <person name="Scott J."/>
            <person name="Pierce K.A."/>
            <person name="Xavier R.J."/>
            <person name="Alm E.J."/>
        </authorList>
    </citation>
    <scope>NUCLEOTIDE SEQUENCE [LARGE SCALE GENOMIC DNA]</scope>
    <source>
        <strain evidence="15 18">BIOML-A13</strain>
        <strain evidence="16 17">BIOML-A3</strain>
    </source>
</reference>
<gene>
    <name evidence="13" type="primary">gmk</name>
    <name evidence="15" type="ORF">GMD11_02975</name>
    <name evidence="16" type="ORF">GMD18_02975</name>
</gene>
<dbReference type="Proteomes" id="UP000443070">
    <property type="component" value="Unassembled WGS sequence"/>
</dbReference>
<keyword evidence="9 13" id="KW-0418">Kinase</keyword>
<comment type="subcellular location">
    <subcellularLocation>
        <location evidence="2 13">Cytoplasm</location>
    </subcellularLocation>
</comment>
<evidence type="ECO:0000256" key="7">
    <source>
        <dbReference type="ARBA" id="ARBA00022679"/>
    </source>
</evidence>
<dbReference type="EMBL" id="WNBM01000001">
    <property type="protein sequence ID" value="MTT75232.1"/>
    <property type="molecule type" value="Genomic_DNA"/>
</dbReference>
<evidence type="ECO:0000256" key="10">
    <source>
        <dbReference type="ARBA" id="ARBA00022840"/>
    </source>
</evidence>
<evidence type="ECO:0000259" key="14">
    <source>
        <dbReference type="PROSITE" id="PS50052"/>
    </source>
</evidence>
<sequence>MVKPQGLLLVLSGPSGAGKGTICQMLREKLPDLAYSVSVTTRQARNGEVDGVNYFFKSVEEVKQMIAEGELLEYAEVYGNYYGTPRSYVMELLNQGKDVILEIDIQGAMQIKKRFPDGVFVFIVPPSLDELCSRIYKRGTDSEDVIKRRLASATGELAYANEYDYIVVNDVAQKATSKVLTIMEAERYRAARTYFIINEICHAAHKEREI</sequence>
<keyword evidence="7 13" id="KW-0808">Transferase</keyword>
<evidence type="ECO:0000256" key="11">
    <source>
        <dbReference type="ARBA" id="ARBA00030128"/>
    </source>
</evidence>
<dbReference type="Gene3D" id="3.30.63.10">
    <property type="entry name" value="Guanylate Kinase phosphate binding domain"/>
    <property type="match status" value="1"/>
</dbReference>
<dbReference type="InterPro" id="IPR027417">
    <property type="entry name" value="P-loop_NTPase"/>
</dbReference>
<dbReference type="HAMAP" id="MF_00328">
    <property type="entry name" value="Guanylate_kinase"/>
    <property type="match status" value="1"/>
</dbReference>
<dbReference type="InterPro" id="IPR008145">
    <property type="entry name" value="GK/Ca_channel_bsu"/>
</dbReference>
<dbReference type="PANTHER" id="PTHR23117">
    <property type="entry name" value="GUANYLATE KINASE-RELATED"/>
    <property type="match status" value="1"/>
</dbReference>
<dbReference type="PROSITE" id="PS50052">
    <property type="entry name" value="GUANYLATE_KINASE_2"/>
    <property type="match status" value="1"/>
</dbReference>
<evidence type="ECO:0000313" key="18">
    <source>
        <dbReference type="Proteomes" id="UP000484547"/>
    </source>
</evidence>
<evidence type="ECO:0000256" key="4">
    <source>
        <dbReference type="ARBA" id="ARBA00012961"/>
    </source>
</evidence>
<dbReference type="InterPro" id="IPR020590">
    <property type="entry name" value="Guanylate_kinase_CS"/>
</dbReference>
<comment type="caution">
    <text evidence="15">The sequence shown here is derived from an EMBL/GenBank/DDBJ whole genome shotgun (WGS) entry which is preliminary data.</text>
</comment>
<evidence type="ECO:0000256" key="12">
    <source>
        <dbReference type="ARBA" id="ARBA00048594"/>
    </source>
</evidence>
<dbReference type="InterPro" id="IPR008144">
    <property type="entry name" value="Guanylate_kin-like_dom"/>
</dbReference>
<dbReference type="Proteomes" id="UP000484547">
    <property type="component" value="Unassembled WGS sequence"/>
</dbReference>
<dbReference type="CDD" id="cd00071">
    <property type="entry name" value="GMPK"/>
    <property type="match status" value="1"/>
</dbReference>
<proteinExistence type="inferred from homology"/>
<feature type="binding site" evidence="13">
    <location>
        <begin position="13"/>
        <end position="20"/>
    </location>
    <ligand>
        <name>ATP</name>
        <dbReference type="ChEBI" id="CHEBI:30616"/>
    </ligand>
</feature>
<dbReference type="GO" id="GO:0004385">
    <property type="term" value="F:GMP kinase activity"/>
    <property type="evidence" value="ECO:0007669"/>
    <property type="project" value="UniProtKB-UniRule"/>
</dbReference>
<evidence type="ECO:0000313" key="16">
    <source>
        <dbReference type="EMBL" id="MTU03364.1"/>
    </source>
</evidence>
<comment type="catalytic activity">
    <reaction evidence="12 13">
        <text>GMP + ATP = GDP + ADP</text>
        <dbReference type="Rhea" id="RHEA:20780"/>
        <dbReference type="ChEBI" id="CHEBI:30616"/>
        <dbReference type="ChEBI" id="CHEBI:58115"/>
        <dbReference type="ChEBI" id="CHEBI:58189"/>
        <dbReference type="ChEBI" id="CHEBI:456216"/>
        <dbReference type="EC" id="2.7.4.8"/>
    </reaction>
</comment>
<dbReference type="GO" id="GO:0005524">
    <property type="term" value="F:ATP binding"/>
    <property type="evidence" value="ECO:0007669"/>
    <property type="project" value="UniProtKB-UniRule"/>
</dbReference>
<evidence type="ECO:0000256" key="2">
    <source>
        <dbReference type="ARBA" id="ARBA00004496"/>
    </source>
</evidence>
<keyword evidence="17" id="KW-1185">Reference proteome</keyword>
<dbReference type="FunFam" id="3.30.63.10:FF:000002">
    <property type="entry name" value="Guanylate kinase 1"/>
    <property type="match status" value="1"/>
</dbReference>
<evidence type="ECO:0000256" key="1">
    <source>
        <dbReference type="ARBA" id="ARBA00003531"/>
    </source>
</evidence>
<evidence type="ECO:0000256" key="3">
    <source>
        <dbReference type="ARBA" id="ARBA00005790"/>
    </source>
</evidence>
<keyword evidence="8 13" id="KW-0547">Nucleotide-binding</keyword>
<evidence type="ECO:0000256" key="8">
    <source>
        <dbReference type="ARBA" id="ARBA00022741"/>
    </source>
</evidence>
<name>A0A7X2XEL8_9FIRM</name>
<dbReference type="EC" id="2.7.4.8" evidence="4 13"/>
<evidence type="ECO:0000256" key="13">
    <source>
        <dbReference type="HAMAP-Rule" id="MF_00328"/>
    </source>
</evidence>
<dbReference type="InterPro" id="IPR017665">
    <property type="entry name" value="Guanylate_kinase"/>
</dbReference>
<protein>
    <recommendedName>
        <fullName evidence="5 13">Guanylate kinase</fullName>
        <ecNumber evidence="4 13">2.7.4.8</ecNumber>
    </recommendedName>
    <alternativeName>
        <fullName evidence="11 13">GMP kinase</fullName>
    </alternativeName>
</protein>
<evidence type="ECO:0000313" key="17">
    <source>
        <dbReference type="Proteomes" id="UP000443070"/>
    </source>
</evidence>
<dbReference type="AlphaFoldDB" id="A0A7X2XEL8"/>
<comment type="similarity">
    <text evidence="3 13">Belongs to the guanylate kinase family.</text>
</comment>
<dbReference type="NCBIfam" id="TIGR03263">
    <property type="entry name" value="guanyl_kin"/>
    <property type="match status" value="1"/>
</dbReference>
<comment type="function">
    <text evidence="1 13">Essential for recycling GMP and indirectly, cGMP.</text>
</comment>
<dbReference type="EMBL" id="WNBW01000001">
    <property type="protein sequence ID" value="MTU03364.1"/>
    <property type="molecule type" value="Genomic_DNA"/>
</dbReference>
<accession>A0A7X2XEL8</accession>
<dbReference type="PROSITE" id="PS00856">
    <property type="entry name" value="GUANYLATE_KINASE_1"/>
    <property type="match status" value="1"/>
</dbReference>
<evidence type="ECO:0000256" key="5">
    <source>
        <dbReference type="ARBA" id="ARBA00016296"/>
    </source>
</evidence>
<dbReference type="Gene3D" id="3.40.50.300">
    <property type="entry name" value="P-loop containing nucleotide triphosphate hydrolases"/>
    <property type="match status" value="1"/>
</dbReference>
<keyword evidence="6 13" id="KW-0963">Cytoplasm</keyword>
<dbReference type="Pfam" id="PF00625">
    <property type="entry name" value="Guanylate_kin"/>
    <property type="match status" value="1"/>
</dbReference>
<keyword evidence="10 13" id="KW-0067">ATP-binding</keyword>